<dbReference type="AlphaFoldDB" id="L0DJH5"/>
<protein>
    <submittedName>
        <fullName evidence="3">Activator of Hsp90 ATPase 1-like protein</fullName>
    </submittedName>
</protein>
<dbReference type="Proteomes" id="UP000010798">
    <property type="component" value="Chromosome"/>
</dbReference>
<gene>
    <name evidence="3" type="ordered locus">Sinac_4818</name>
</gene>
<sequence>MNLDDLTLDILQEVQIKAATGDVFRSLLKRLAEENATPDDKSMAMVLEAWPGGRWFRDLGDQQGHLWGFVQVIKPPTLLEISGPMFMSYPATGHLQFRVTQVSGGTTLTMRHRVLGFIDPEHRKGVNAGWGYLLQKVKERAEA</sequence>
<evidence type="ECO:0000259" key="2">
    <source>
        <dbReference type="Pfam" id="PF08327"/>
    </source>
</evidence>
<dbReference type="InterPro" id="IPR023393">
    <property type="entry name" value="START-like_dom_sf"/>
</dbReference>
<evidence type="ECO:0000313" key="3">
    <source>
        <dbReference type="EMBL" id="AGA28978.1"/>
    </source>
</evidence>
<reference evidence="3 4" key="1">
    <citation type="submission" date="2012-02" db="EMBL/GenBank/DDBJ databases">
        <title>Complete sequence of chromosome of Singulisphaera acidiphila DSM 18658.</title>
        <authorList>
            <consortium name="US DOE Joint Genome Institute (JGI-PGF)"/>
            <person name="Lucas S."/>
            <person name="Copeland A."/>
            <person name="Lapidus A."/>
            <person name="Glavina del Rio T."/>
            <person name="Dalin E."/>
            <person name="Tice H."/>
            <person name="Bruce D."/>
            <person name="Goodwin L."/>
            <person name="Pitluck S."/>
            <person name="Peters L."/>
            <person name="Ovchinnikova G."/>
            <person name="Chertkov O."/>
            <person name="Kyrpides N."/>
            <person name="Mavromatis K."/>
            <person name="Ivanova N."/>
            <person name="Brettin T."/>
            <person name="Detter J.C."/>
            <person name="Han C."/>
            <person name="Larimer F."/>
            <person name="Land M."/>
            <person name="Hauser L."/>
            <person name="Markowitz V."/>
            <person name="Cheng J.-F."/>
            <person name="Hugenholtz P."/>
            <person name="Woyke T."/>
            <person name="Wu D."/>
            <person name="Tindall B."/>
            <person name="Pomrenke H."/>
            <person name="Brambilla E."/>
            <person name="Klenk H.-P."/>
            <person name="Eisen J.A."/>
        </authorList>
    </citation>
    <scope>NUCLEOTIDE SEQUENCE [LARGE SCALE GENOMIC DNA]</scope>
    <source>
        <strain evidence="4">ATCC BAA-1392 / DSM 18658 / VKM B-2454 / MOB10</strain>
    </source>
</reference>
<dbReference type="KEGG" id="saci:Sinac_4818"/>
<proteinExistence type="inferred from homology"/>
<evidence type="ECO:0000256" key="1">
    <source>
        <dbReference type="ARBA" id="ARBA00006817"/>
    </source>
</evidence>
<dbReference type="CDD" id="cd07814">
    <property type="entry name" value="SRPBCC_CalC_Aha1-like"/>
    <property type="match status" value="1"/>
</dbReference>
<accession>L0DJH5</accession>
<dbReference type="Gene3D" id="3.30.530.20">
    <property type="match status" value="1"/>
</dbReference>
<dbReference type="HOGENOM" id="CLU_1804899_0_0_0"/>
<dbReference type="OrthoDB" id="268331at2"/>
<dbReference type="EMBL" id="CP003364">
    <property type="protein sequence ID" value="AGA28978.1"/>
    <property type="molecule type" value="Genomic_DNA"/>
</dbReference>
<dbReference type="RefSeq" id="WP_015248087.1">
    <property type="nucleotide sequence ID" value="NC_019892.1"/>
</dbReference>
<dbReference type="Pfam" id="PF08327">
    <property type="entry name" value="AHSA1"/>
    <property type="match status" value="1"/>
</dbReference>
<dbReference type="InterPro" id="IPR013538">
    <property type="entry name" value="ASHA1/2-like_C"/>
</dbReference>
<feature type="domain" description="Activator of Hsp90 ATPase homologue 1/2-like C-terminal" evidence="2">
    <location>
        <begin position="47"/>
        <end position="140"/>
    </location>
</feature>
<organism evidence="3 4">
    <name type="scientific">Singulisphaera acidiphila (strain ATCC BAA-1392 / DSM 18658 / VKM B-2454 / MOB10)</name>
    <dbReference type="NCBI Taxonomy" id="886293"/>
    <lineage>
        <taxon>Bacteria</taxon>
        <taxon>Pseudomonadati</taxon>
        <taxon>Planctomycetota</taxon>
        <taxon>Planctomycetia</taxon>
        <taxon>Isosphaerales</taxon>
        <taxon>Isosphaeraceae</taxon>
        <taxon>Singulisphaera</taxon>
    </lineage>
</organism>
<dbReference type="SUPFAM" id="SSF55961">
    <property type="entry name" value="Bet v1-like"/>
    <property type="match status" value="1"/>
</dbReference>
<name>L0DJH5_SINAD</name>
<keyword evidence="4" id="KW-1185">Reference proteome</keyword>
<dbReference type="eggNOG" id="COG3832">
    <property type="taxonomic scope" value="Bacteria"/>
</dbReference>
<dbReference type="STRING" id="886293.Sinac_4818"/>
<evidence type="ECO:0000313" key="4">
    <source>
        <dbReference type="Proteomes" id="UP000010798"/>
    </source>
</evidence>
<comment type="similarity">
    <text evidence="1">Belongs to the AHA1 family.</text>
</comment>